<feature type="region of interest" description="Disordered" evidence="1">
    <location>
        <begin position="1"/>
        <end position="45"/>
    </location>
</feature>
<feature type="transmembrane region" description="Helical" evidence="2">
    <location>
        <begin position="65"/>
        <end position="84"/>
    </location>
</feature>
<name>A0ABN9Q4T5_9DINO</name>
<proteinExistence type="predicted"/>
<comment type="caution">
    <text evidence="3">The sequence shown here is derived from an EMBL/GenBank/DDBJ whole genome shotgun (WGS) entry which is preliminary data.</text>
</comment>
<keyword evidence="2" id="KW-1133">Transmembrane helix</keyword>
<evidence type="ECO:0000313" key="4">
    <source>
        <dbReference type="Proteomes" id="UP001189429"/>
    </source>
</evidence>
<evidence type="ECO:0000256" key="2">
    <source>
        <dbReference type="SAM" id="Phobius"/>
    </source>
</evidence>
<keyword evidence="2" id="KW-0472">Membrane</keyword>
<dbReference type="Proteomes" id="UP001189429">
    <property type="component" value="Unassembled WGS sequence"/>
</dbReference>
<protein>
    <submittedName>
        <fullName evidence="3">Uncharacterized protein</fullName>
    </submittedName>
</protein>
<organism evidence="3 4">
    <name type="scientific">Prorocentrum cordatum</name>
    <dbReference type="NCBI Taxonomy" id="2364126"/>
    <lineage>
        <taxon>Eukaryota</taxon>
        <taxon>Sar</taxon>
        <taxon>Alveolata</taxon>
        <taxon>Dinophyceae</taxon>
        <taxon>Prorocentrales</taxon>
        <taxon>Prorocentraceae</taxon>
        <taxon>Prorocentrum</taxon>
    </lineage>
</organism>
<gene>
    <name evidence="3" type="ORF">PCOR1329_LOCUS7762</name>
</gene>
<sequence length="472" mass="51931">MDGSPANPRLRRSGGTPAPAPVAPPGGGSPQGRTPARRPETYELSPRPWRRAAAACRGALELPFWFSWGLVVVMAAMLPAFLFGKYVGKQHNGSSPHDADADNLSCGGNQSCGSMGALARLSEERLRDIASNLRALQGLSQVVVKADDTYEEVYHRQLIRQDLDDVEPGAHDWNSFVVEARASGPDFLEGKECLRDAVANMHRLIRRAPDYLRSLLHHLREDDAEEASWYLAKVVKLVDTIKESMERAAAKFGEVDSSVGGMARDALENEQHLHQRASKLIGEARALAEGRPARSGSWGREANVALYGCQLGKTIASLEDCKLGCVGHDSGSCTQISYYKTAPRNNCYFHCESATRGPYDEADVFSLEKAPDQVAVDIHRREEVGLRAEQLRGRWQQVQGPLGEVTRLVRRFRLATMDLRKSLEDVRFASSDLQAAVAGPSGDRHLRLLERRVGDLVDSIEDFGDSLAPLRL</sequence>
<keyword evidence="4" id="KW-1185">Reference proteome</keyword>
<evidence type="ECO:0000256" key="1">
    <source>
        <dbReference type="SAM" id="MobiDB-lite"/>
    </source>
</evidence>
<reference evidence="3" key="1">
    <citation type="submission" date="2023-10" db="EMBL/GenBank/DDBJ databases">
        <authorList>
            <person name="Chen Y."/>
            <person name="Shah S."/>
            <person name="Dougan E. K."/>
            <person name="Thang M."/>
            <person name="Chan C."/>
        </authorList>
    </citation>
    <scope>NUCLEOTIDE SEQUENCE [LARGE SCALE GENOMIC DNA]</scope>
</reference>
<keyword evidence="2" id="KW-0812">Transmembrane</keyword>
<evidence type="ECO:0000313" key="3">
    <source>
        <dbReference type="EMBL" id="CAK0799250.1"/>
    </source>
</evidence>
<dbReference type="EMBL" id="CAUYUJ010002113">
    <property type="protein sequence ID" value="CAK0799250.1"/>
    <property type="molecule type" value="Genomic_DNA"/>
</dbReference>
<accession>A0ABN9Q4T5</accession>